<protein>
    <recommendedName>
        <fullName evidence="2">CAAX prenyl protease 2/Lysostaphin resistance protein A-like domain-containing protein</fullName>
    </recommendedName>
</protein>
<evidence type="ECO:0000256" key="1">
    <source>
        <dbReference type="SAM" id="Phobius"/>
    </source>
</evidence>
<organism evidence="3 4">
    <name type="scientific">Massilia aurea</name>
    <dbReference type="NCBI Taxonomy" id="373040"/>
    <lineage>
        <taxon>Bacteria</taxon>
        <taxon>Pseudomonadati</taxon>
        <taxon>Pseudomonadota</taxon>
        <taxon>Betaproteobacteria</taxon>
        <taxon>Burkholderiales</taxon>
        <taxon>Oxalobacteraceae</taxon>
        <taxon>Telluria group</taxon>
        <taxon>Massilia</taxon>
    </lineage>
</organism>
<gene>
    <name evidence="3" type="ORF">HD842_001793</name>
</gene>
<dbReference type="PANTHER" id="PTHR39430">
    <property type="entry name" value="MEMBRANE-ASSOCIATED PROTEASE-RELATED"/>
    <property type="match status" value="1"/>
</dbReference>
<sequence length="281" mass="30173">MSTQQYAVPSAMPLRTRILHYPLILAIVGILATIVPMFVTLGLSEIVPKPLRLGWPMLLSAAVAVAGYRWFVMRLERRPVTELALAGAGRELWRGLGIGVLLVVATYSILLISGAFIITGAVAPGVLLKPFPEQVMVAIFEEIVFRAIVFGMLQKFWGTKIALGVSTVIFVVAHMPNEGFSVLGAAMTAVASLALSGAYLLSGRLWLPIGLHFAWNFLCDAVFAVSVSGHAARGWLQVSTSGPAWLSGGDYGVEGSIVTGITWSMAAIALLVIAYRRGHWR</sequence>
<evidence type="ECO:0000259" key="2">
    <source>
        <dbReference type="Pfam" id="PF02517"/>
    </source>
</evidence>
<dbReference type="PANTHER" id="PTHR39430:SF1">
    <property type="entry name" value="PROTEASE"/>
    <property type="match status" value="1"/>
</dbReference>
<proteinExistence type="predicted"/>
<dbReference type="AlphaFoldDB" id="A0A7W9WZK7"/>
<feature type="transmembrane region" description="Helical" evidence="1">
    <location>
        <begin position="92"/>
        <end position="123"/>
    </location>
</feature>
<dbReference type="InterPro" id="IPR003675">
    <property type="entry name" value="Rce1/LyrA-like_dom"/>
</dbReference>
<name>A0A7W9WZK7_9BURK</name>
<keyword evidence="1" id="KW-1133">Transmembrane helix</keyword>
<evidence type="ECO:0000313" key="3">
    <source>
        <dbReference type="EMBL" id="MBB6133682.1"/>
    </source>
</evidence>
<reference evidence="3 4" key="1">
    <citation type="submission" date="2020-08" db="EMBL/GenBank/DDBJ databases">
        <title>The Agave Microbiome: Exploring the role of microbial communities in plant adaptations to desert environments.</title>
        <authorList>
            <person name="Partida-Martinez L.P."/>
        </authorList>
    </citation>
    <scope>NUCLEOTIDE SEQUENCE [LARGE SCALE GENOMIC DNA]</scope>
    <source>
        <strain evidence="3 4">AT3.2</strain>
    </source>
</reference>
<dbReference type="EMBL" id="JACHBX010000001">
    <property type="protein sequence ID" value="MBB6133682.1"/>
    <property type="molecule type" value="Genomic_DNA"/>
</dbReference>
<feature type="transmembrane region" description="Helical" evidence="1">
    <location>
        <begin position="160"/>
        <end position="176"/>
    </location>
</feature>
<feature type="transmembrane region" description="Helical" evidence="1">
    <location>
        <begin position="53"/>
        <end position="71"/>
    </location>
</feature>
<dbReference type="Proteomes" id="UP000540787">
    <property type="component" value="Unassembled WGS sequence"/>
</dbReference>
<dbReference type="Pfam" id="PF02517">
    <property type="entry name" value="Rce1-like"/>
    <property type="match status" value="1"/>
</dbReference>
<dbReference type="GO" id="GO:0004175">
    <property type="term" value="F:endopeptidase activity"/>
    <property type="evidence" value="ECO:0007669"/>
    <property type="project" value="UniProtKB-ARBA"/>
</dbReference>
<feature type="transmembrane region" description="Helical" evidence="1">
    <location>
        <begin position="21"/>
        <end position="41"/>
    </location>
</feature>
<feature type="domain" description="CAAX prenyl protease 2/Lysostaphin resistance protein A-like" evidence="2">
    <location>
        <begin position="135"/>
        <end position="218"/>
    </location>
</feature>
<comment type="caution">
    <text evidence="3">The sequence shown here is derived from an EMBL/GenBank/DDBJ whole genome shotgun (WGS) entry which is preliminary data.</text>
</comment>
<evidence type="ECO:0000313" key="4">
    <source>
        <dbReference type="Proteomes" id="UP000540787"/>
    </source>
</evidence>
<feature type="transmembrane region" description="Helical" evidence="1">
    <location>
        <begin position="256"/>
        <end position="275"/>
    </location>
</feature>
<keyword evidence="1" id="KW-0472">Membrane</keyword>
<dbReference type="RefSeq" id="WP_183553276.1">
    <property type="nucleotide sequence ID" value="NZ_JACHBX010000001.1"/>
</dbReference>
<feature type="transmembrane region" description="Helical" evidence="1">
    <location>
        <begin position="182"/>
        <end position="201"/>
    </location>
</feature>
<keyword evidence="1" id="KW-0812">Transmembrane</keyword>
<accession>A0A7W9WZK7</accession>
<keyword evidence="4" id="KW-1185">Reference proteome</keyword>
<dbReference type="GO" id="GO:0080120">
    <property type="term" value="P:CAAX-box protein maturation"/>
    <property type="evidence" value="ECO:0007669"/>
    <property type="project" value="UniProtKB-ARBA"/>
</dbReference>